<organism evidence="2 3">
    <name type="scientific">Manduca sexta</name>
    <name type="common">Tobacco hawkmoth</name>
    <name type="synonym">Tobacco hornworm</name>
    <dbReference type="NCBI Taxonomy" id="7130"/>
    <lineage>
        <taxon>Eukaryota</taxon>
        <taxon>Metazoa</taxon>
        <taxon>Ecdysozoa</taxon>
        <taxon>Arthropoda</taxon>
        <taxon>Hexapoda</taxon>
        <taxon>Insecta</taxon>
        <taxon>Pterygota</taxon>
        <taxon>Neoptera</taxon>
        <taxon>Endopterygota</taxon>
        <taxon>Lepidoptera</taxon>
        <taxon>Glossata</taxon>
        <taxon>Ditrysia</taxon>
        <taxon>Bombycoidea</taxon>
        <taxon>Sphingidae</taxon>
        <taxon>Sphinginae</taxon>
        <taxon>Sphingini</taxon>
        <taxon>Manduca</taxon>
    </lineage>
</organism>
<dbReference type="EMBL" id="JH668423">
    <property type="protein sequence ID" value="KAG6452386.1"/>
    <property type="molecule type" value="Genomic_DNA"/>
</dbReference>
<evidence type="ECO:0000313" key="3">
    <source>
        <dbReference type="Proteomes" id="UP000791440"/>
    </source>
</evidence>
<keyword evidence="3" id="KW-1185">Reference proteome</keyword>
<feature type="compositionally biased region" description="Low complexity" evidence="1">
    <location>
        <begin position="82"/>
        <end position="100"/>
    </location>
</feature>
<reference evidence="2" key="1">
    <citation type="journal article" date="2016" name="Insect Biochem. Mol. Biol.">
        <title>Multifaceted biological insights from a draft genome sequence of the tobacco hornworm moth, Manduca sexta.</title>
        <authorList>
            <person name="Kanost M.R."/>
            <person name="Arrese E.L."/>
            <person name="Cao X."/>
            <person name="Chen Y.R."/>
            <person name="Chellapilla S."/>
            <person name="Goldsmith M.R."/>
            <person name="Grosse-Wilde E."/>
            <person name="Heckel D.G."/>
            <person name="Herndon N."/>
            <person name="Jiang H."/>
            <person name="Papanicolaou A."/>
            <person name="Qu J."/>
            <person name="Soulages J.L."/>
            <person name="Vogel H."/>
            <person name="Walters J."/>
            <person name="Waterhouse R.M."/>
            <person name="Ahn S.J."/>
            <person name="Almeida F.C."/>
            <person name="An C."/>
            <person name="Aqrawi P."/>
            <person name="Bretschneider A."/>
            <person name="Bryant W.B."/>
            <person name="Bucks S."/>
            <person name="Chao H."/>
            <person name="Chevignon G."/>
            <person name="Christen J.M."/>
            <person name="Clarke D.F."/>
            <person name="Dittmer N.T."/>
            <person name="Ferguson L.C.F."/>
            <person name="Garavelou S."/>
            <person name="Gordon K.H.J."/>
            <person name="Gunaratna R.T."/>
            <person name="Han Y."/>
            <person name="Hauser F."/>
            <person name="He Y."/>
            <person name="Heidel-Fischer H."/>
            <person name="Hirsh A."/>
            <person name="Hu Y."/>
            <person name="Jiang H."/>
            <person name="Kalra D."/>
            <person name="Klinner C."/>
            <person name="Konig C."/>
            <person name="Kovar C."/>
            <person name="Kroll A.R."/>
            <person name="Kuwar S.S."/>
            <person name="Lee S.L."/>
            <person name="Lehman R."/>
            <person name="Li K."/>
            <person name="Li Z."/>
            <person name="Liang H."/>
            <person name="Lovelace S."/>
            <person name="Lu Z."/>
            <person name="Mansfield J.H."/>
            <person name="McCulloch K.J."/>
            <person name="Mathew T."/>
            <person name="Morton B."/>
            <person name="Muzny D.M."/>
            <person name="Neunemann D."/>
            <person name="Ongeri F."/>
            <person name="Pauchet Y."/>
            <person name="Pu L.L."/>
            <person name="Pyrousis I."/>
            <person name="Rao X.J."/>
            <person name="Redding A."/>
            <person name="Roesel C."/>
            <person name="Sanchez-Gracia A."/>
            <person name="Schaack S."/>
            <person name="Shukla A."/>
            <person name="Tetreau G."/>
            <person name="Wang Y."/>
            <person name="Xiong G.H."/>
            <person name="Traut W."/>
            <person name="Walsh T.K."/>
            <person name="Worley K.C."/>
            <person name="Wu D."/>
            <person name="Wu W."/>
            <person name="Wu Y.Q."/>
            <person name="Zhang X."/>
            <person name="Zou Z."/>
            <person name="Zucker H."/>
            <person name="Briscoe A.D."/>
            <person name="Burmester T."/>
            <person name="Clem R.J."/>
            <person name="Feyereisen R."/>
            <person name="Grimmelikhuijzen C.J.P."/>
            <person name="Hamodrakas S.J."/>
            <person name="Hansson B.S."/>
            <person name="Huguet E."/>
            <person name="Jermiin L.S."/>
            <person name="Lan Q."/>
            <person name="Lehman H.K."/>
            <person name="Lorenzen M."/>
            <person name="Merzendorfer H."/>
            <person name="Michalopoulos I."/>
            <person name="Morton D.B."/>
            <person name="Muthukrishnan S."/>
            <person name="Oakeshott J.G."/>
            <person name="Palmer W."/>
            <person name="Park Y."/>
            <person name="Passarelli A.L."/>
            <person name="Rozas J."/>
            <person name="Schwartz L.M."/>
            <person name="Smith W."/>
            <person name="Southgate A."/>
            <person name="Vilcinskas A."/>
            <person name="Vogt R."/>
            <person name="Wang P."/>
            <person name="Werren J."/>
            <person name="Yu X.Q."/>
            <person name="Zhou J.J."/>
            <person name="Brown S.J."/>
            <person name="Scherer S.E."/>
            <person name="Richards S."/>
            <person name="Blissard G.W."/>
        </authorList>
    </citation>
    <scope>NUCLEOTIDE SEQUENCE</scope>
</reference>
<evidence type="ECO:0000256" key="1">
    <source>
        <dbReference type="SAM" id="MobiDB-lite"/>
    </source>
</evidence>
<accession>A0A921Z6R8</accession>
<dbReference type="AlphaFoldDB" id="A0A921Z6R8"/>
<name>A0A921Z6R8_MANSE</name>
<gene>
    <name evidence="2" type="ORF">O3G_MSEX007593</name>
</gene>
<reference evidence="2" key="2">
    <citation type="submission" date="2020-12" db="EMBL/GenBank/DDBJ databases">
        <authorList>
            <person name="Kanost M."/>
        </authorList>
    </citation>
    <scope>NUCLEOTIDE SEQUENCE</scope>
</reference>
<sequence>MAALTFRSSAFLVQPNDGILERTSDRWKATRWGGARWSHAAGAVSRCAAQRVPGASREPRRDVSPLAARRPPPAARPHRPATRTSDPAASSAPAPAVASA</sequence>
<feature type="region of interest" description="Disordered" evidence="1">
    <location>
        <begin position="38"/>
        <end position="100"/>
    </location>
</feature>
<evidence type="ECO:0000313" key="2">
    <source>
        <dbReference type="EMBL" id="KAG6452386.1"/>
    </source>
</evidence>
<protein>
    <submittedName>
        <fullName evidence="2">Uncharacterized protein</fullName>
    </submittedName>
</protein>
<proteinExistence type="predicted"/>
<comment type="caution">
    <text evidence="2">The sequence shown here is derived from an EMBL/GenBank/DDBJ whole genome shotgun (WGS) entry which is preliminary data.</text>
</comment>
<dbReference type="Proteomes" id="UP000791440">
    <property type="component" value="Unassembled WGS sequence"/>
</dbReference>